<protein>
    <submittedName>
        <fullName evidence="1">Uncharacterized protein</fullName>
    </submittedName>
</protein>
<proteinExistence type="predicted"/>
<feature type="non-terminal residue" evidence="1">
    <location>
        <position position="186"/>
    </location>
</feature>
<organism evidence="1 2">
    <name type="scientific">Stegodyphus mimosarum</name>
    <name type="common">African social velvet spider</name>
    <dbReference type="NCBI Taxonomy" id="407821"/>
    <lineage>
        <taxon>Eukaryota</taxon>
        <taxon>Metazoa</taxon>
        <taxon>Ecdysozoa</taxon>
        <taxon>Arthropoda</taxon>
        <taxon>Chelicerata</taxon>
        <taxon>Arachnida</taxon>
        <taxon>Araneae</taxon>
        <taxon>Araneomorphae</taxon>
        <taxon>Entelegynae</taxon>
        <taxon>Eresoidea</taxon>
        <taxon>Eresidae</taxon>
        <taxon>Stegodyphus</taxon>
    </lineage>
</organism>
<keyword evidence="2" id="KW-1185">Reference proteome</keyword>
<evidence type="ECO:0000313" key="2">
    <source>
        <dbReference type="Proteomes" id="UP000054359"/>
    </source>
</evidence>
<evidence type="ECO:0000313" key="1">
    <source>
        <dbReference type="EMBL" id="KFM67485.1"/>
    </source>
</evidence>
<dbReference type="AlphaFoldDB" id="A0A087TQU6"/>
<gene>
    <name evidence="1" type="ORF">X975_05853</name>
</gene>
<reference evidence="1 2" key="1">
    <citation type="submission" date="2013-11" db="EMBL/GenBank/DDBJ databases">
        <title>Genome sequencing of Stegodyphus mimosarum.</title>
        <authorList>
            <person name="Bechsgaard J."/>
        </authorList>
    </citation>
    <scope>NUCLEOTIDE SEQUENCE [LARGE SCALE GENOMIC DNA]</scope>
</reference>
<name>A0A087TQU6_STEMI</name>
<sequence>MDEIIRKRENTLKILNSQIDSQLNDAKEFEKDVSASDKYYEQIMSAKFRIKIRLNKCNTNENLSVKNASDANSLNTSVSEINLSSLAMELPKLNIPKFSGDAGKCPSQRLYIQKRLSKQLGLKVVEREEIMIHTFGSQVPTKQNCARLEVKRKSIFDSQELIIEILETDEISNAELDYPPENIKEL</sequence>
<accession>A0A087TQU6</accession>
<dbReference type="EMBL" id="KK116341">
    <property type="protein sequence ID" value="KFM67485.1"/>
    <property type="molecule type" value="Genomic_DNA"/>
</dbReference>
<dbReference type="Proteomes" id="UP000054359">
    <property type="component" value="Unassembled WGS sequence"/>
</dbReference>